<dbReference type="InterPro" id="IPR002347">
    <property type="entry name" value="SDR_fam"/>
</dbReference>
<accession>A0A6H1UBM7</accession>
<dbReference type="PANTHER" id="PTHR43157">
    <property type="entry name" value="PHOSPHATIDYLINOSITOL-GLYCAN BIOSYNTHESIS CLASS F PROTEIN-RELATED"/>
    <property type="match status" value="1"/>
</dbReference>
<keyword evidence="6" id="KW-1185">Reference proteome</keyword>
<dbReference type="KEGG" id="fes:HER31_01975"/>
<dbReference type="Gene3D" id="3.40.50.720">
    <property type="entry name" value="NAD(P)-binding Rossmann-like Domain"/>
    <property type="match status" value="1"/>
</dbReference>
<evidence type="ECO:0000256" key="1">
    <source>
        <dbReference type="ARBA" id="ARBA00006484"/>
    </source>
</evidence>
<dbReference type="PANTHER" id="PTHR43157:SF31">
    <property type="entry name" value="PHOSPHATIDYLINOSITOL-GLYCAN BIOSYNTHESIS CLASS F PROTEIN"/>
    <property type="match status" value="1"/>
</dbReference>
<feature type="domain" description="Ketoreductase" evidence="4">
    <location>
        <begin position="38"/>
        <end position="234"/>
    </location>
</feature>
<dbReference type="Proteomes" id="UP000501602">
    <property type="component" value="Chromosome"/>
</dbReference>
<evidence type="ECO:0000259" key="4">
    <source>
        <dbReference type="SMART" id="SM00822"/>
    </source>
</evidence>
<dbReference type="AlphaFoldDB" id="A0A6H1UBM7"/>
<dbReference type="GO" id="GO:0016491">
    <property type="term" value="F:oxidoreductase activity"/>
    <property type="evidence" value="ECO:0007669"/>
    <property type="project" value="UniProtKB-KW"/>
</dbReference>
<gene>
    <name evidence="5" type="ORF">HER31_01975</name>
</gene>
<name>A0A6H1UBM7_9GAMM</name>
<dbReference type="InterPro" id="IPR057326">
    <property type="entry name" value="KR_dom"/>
</dbReference>
<dbReference type="Pfam" id="PF00106">
    <property type="entry name" value="adh_short"/>
    <property type="match status" value="1"/>
</dbReference>
<evidence type="ECO:0000313" key="5">
    <source>
        <dbReference type="EMBL" id="QIZ75773.1"/>
    </source>
</evidence>
<dbReference type="PRINTS" id="PR00081">
    <property type="entry name" value="GDHRDH"/>
</dbReference>
<proteinExistence type="inferred from homology"/>
<dbReference type="PRINTS" id="PR00080">
    <property type="entry name" value="SDRFAMILY"/>
</dbReference>
<dbReference type="RefSeq" id="WP_168659034.1">
    <property type="nucleotide sequence ID" value="NZ_CP051180.1"/>
</dbReference>
<comment type="similarity">
    <text evidence="1 3">Belongs to the short-chain dehydrogenases/reductases (SDR) family.</text>
</comment>
<organism evidence="5 6">
    <name type="scientific">Ferrimonas lipolytica</name>
    <dbReference type="NCBI Taxonomy" id="2724191"/>
    <lineage>
        <taxon>Bacteria</taxon>
        <taxon>Pseudomonadati</taxon>
        <taxon>Pseudomonadota</taxon>
        <taxon>Gammaproteobacteria</taxon>
        <taxon>Alteromonadales</taxon>
        <taxon>Ferrimonadaceae</taxon>
        <taxon>Ferrimonas</taxon>
    </lineage>
</organism>
<evidence type="ECO:0000256" key="3">
    <source>
        <dbReference type="RuleBase" id="RU000363"/>
    </source>
</evidence>
<dbReference type="InterPro" id="IPR036291">
    <property type="entry name" value="NAD(P)-bd_dom_sf"/>
</dbReference>
<evidence type="ECO:0000313" key="6">
    <source>
        <dbReference type="Proteomes" id="UP000501602"/>
    </source>
</evidence>
<dbReference type="SMART" id="SM00822">
    <property type="entry name" value="PKS_KR"/>
    <property type="match status" value="1"/>
</dbReference>
<evidence type="ECO:0000256" key="2">
    <source>
        <dbReference type="ARBA" id="ARBA00023002"/>
    </source>
</evidence>
<dbReference type="EMBL" id="CP051180">
    <property type="protein sequence ID" value="QIZ75773.1"/>
    <property type="molecule type" value="Genomic_DNA"/>
</dbReference>
<dbReference type="SUPFAM" id="SSF51735">
    <property type="entry name" value="NAD(P)-binding Rossmann-fold domains"/>
    <property type="match status" value="1"/>
</dbReference>
<keyword evidence="2" id="KW-0560">Oxidoreductase</keyword>
<protein>
    <submittedName>
        <fullName evidence="5">SDR family NAD(P)-dependent oxidoreductase</fullName>
    </submittedName>
</protein>
<sequence>MALLSNKTRIMLNLFVPQRRKSDPRLALSAADSQLDGKTVVFTGGTDGIGREAVIRLHRLGAHVVILGRSEAKGQTLLAQLNQNGGNGQASFELCDLASMASVQDCVQRILSANSRIDVLVNCAGINMTQCVLTGDGFETNWAINYLGPVVLTELLLEPLKASTAGRIVNLTTNTEFIDRLDIDQIQSKPDFATNATYVESKLAMNNYSIELAQRLNSSGVTVNSLCPGYIKSNLLRYLSGTEKVMQSIMNLMASPTEVGADRIVRLVASSAFTGVSAEYVCEDKMKPHHPEAMNPSKRQAMQQLTQARLAHWL</sequence>
<reference evidence="5 6" key="1">
    <citation type="submission" date="2020-04" db="EMBL/GenBank/DDBJ databases">
        <title>Ferrimonas sp. S7 isolated from sea water.</title>
        <authorList>
            <person name="Bae S.S."/>
            <person name="Baek K."/>
        </authorList>
    </citation>
    <scope>NUCLEOTIDE SEQUENCE [LARGE SCALE GENOMIC DNA]</scope>
    <source>
        <strain evidence="5 6">S7</strain>
    </source>
</reference>